<dbReference type="Gene3D" id="1.10.10.10">
    <property type="entry name" value="Winged helix-like DNA-binding domain superfamily/Winged helix DNA-binding domain"/>
    <property type="match status" value="1"/>
</dbReference>
<feature type="domain" description="HVO-A0261-like N-terminal" evidence="2">
    <location>
        <begin position="10"/>
        <end position="86"/>
    </location>
</feature>
<accession>A0ABD6DJ03</accession>
<evidence type="ECO:0000313" key="4">
    <source>
        <dbReference type="Proteomes" id="UP001597034"/>
    </source>
</evidence>
<dbReference type="Proteomes" id="UP001597034">
    <property type="component" value="Unassembled WGS sequence"/>
</dbReference>
<dbReference type="AlphaFoldDB" id="A0ABD6DJ03"/>
<protein>
    <submittedName>
        <fullName evidence="3">Helix-turn-helix transcriptional regulator</fullName>
    </submittedName>
</protein>
<name>A0ABD6DJ03_9EURY</name>
<evidence type="ECO:0000259" key="2">
    <source>
        <dbReference type="Pfam" id="PF25213"/>
    </source>
</evidence>
<comment type="caution">
    <text evidence="3">The sequence shown here is derived from an EMBL/GenBank/DDBJ whole genome shotgun (WGS) entry which is preliminary data.</text>
</comment>
<dbReference type="EMBL" id="JBHUDO010000002">
    <property type="protein sequence ID" value="MFD1646275.1"/>
    <property type="molecule type" value="Genomic_DNA"/>
</dbReference>
<dbReference type="Pfam" id="PF25213">
    <property type="entry name" value="HVO_A0261_N"/>
    <property type="match status" value="1"/>
</dbReference>
<proteinExistence type="predicted"/>
<feature type="domain" description="Methanogenesis regulatory protein FilR1 middle" evidence="1">
    <location>
        <begin position="121"/>
        <end position="251"/>
    </location>
</feature>
<gene>
    <name evidence="3" type="ORF">ACFSBL_11330</name>
</gene>
<dbReference type="RefSeq" id="WP_256398202.1">
    <property type="nucleotide sequence ID" value="NZ_JANHJR010000001.1"/>
</dbReference>
<dbReference type="InterPro" id="IPR036388">
    <property type="entry name" value="WH-like_DNA-bd_sf"/>
</dbReference>
<evidence type="ECO:0000313" key="3">
    <source>
        <dbReference type="EMBL" id="MFD1646275.1"/>
    </source>
</evidence>
<reference evidence="3 4" key="1">
    <citation type="journal article" date="2019" name="Int. J. Syst. Evol. Microbiol.">
        <title>The Global Catalogue of Microorganisms (GCM) 10K type strain sequencing project: providing services to taxonomists for standard genome sequencing and annotation.</title>
        <authorList>
            <consortium name="The Broad Institute Genomics Platform"/>
            <consortium name="The Broad Institute Genome Sequencing Center for Infectious Disease"/>
            <person name="Wu L."/>
            <person name="Ma J."/>
        </authorList>
    </citation>
    <scope>NUCLEOTIDE SEQUENCE [LARGE SCALE GENOMIC DNA]</scope>
    <source>
        <strain evidence="3 4">CGMCC 1.10390</strain>
    </source>
</reference>
<dbReference type="InterPro" id="IPR013561">
    <property type="entry name" value="FilR1_middle_dom"/>
</dbReference>
<organism evidence="3 4">
    <name type="scientific">Haloarchaeobius litoreus</name>
    <dbReference type="NCBI Taxonomy" id="755306"/>
    <lineage>
        <taxon>Archaea</taxon>
        <taxon>Methanobacteriati</taxon>
        <taxon>Methanobacteriota</taxon>
        <taxon>Stenosarchaea group</taxon>
        <taxon>Halobacteria</taxon>
        <taxon>Halobacteriales</taxon>
        <taxon>Halorubellaceae</taxon>
        <taxon>Haloarchaeobius</taxon>
    </lineage>
</organism>
<dbReference type="SUPFAM" id="SSF46785">
    <property type="entry name" value="Winged helix' DNA-binding domain"/>
    <property type="match status" value="1"/>
</dbReference>
<dbReference type="InterPro" id="IPR057527">
    <property type="entry name" value="HVO_A0261-like_N"/>
</dbReference>
<keyword evidence="4" id="KW-1185">Reference proteome</keyword>
<dbReference type="Pfam" id="PF08350">
    <property type="entry name" value="FilR1_middle"/>
    <property type="match status" value="1"/>
</dbReference>
<dbReference type="InterPro" id="IPR036390">
    <property type="entry name" value="WH_DNA-bd_sf"/>
</dbReference>
<sequence>MGADDVGEVLKLLSKRRPFLASLYDEPKEKPELAADCNVARSTVGRAIRELELAGLVDRGDRGFELTVSGRLVVDQFHEFEHAVDAICEVDEWLSTLPRSDLVPPEMFVGCEVTQSDIHAPDKAMQETVDLVSTAKRVRGVSPAVHGAYVEAFNERIETDGLETELVFSADALTELATTYADYIMEDADGVTIYQIDELPPLGLMLVDHEDGTTEASFGIYTENGVQVVVRNTSPNAVAWLREEFESYREQASEISL</sequence>
<evidence type="ECO:0000259" key="1">
    <source>
        <dbReference type="Pfam" id="PF08350"/>
    </source>
</evidence>